<keyword evidence="1 3" id="KW-0732">Signal</keyword>
<feature type="domain" description="LamG-like jellyroll fold" evidence="4">
    <location>
        <begin position="60"/>
        <end position="196"/>
    </location>
</feature>
<accession>A0A562SGE9</accession>
<dbReference type="RefSeq" id="WP_144887178.1">
    <property type="nucleotide sequence ID" value="NZ_VLLE01000005.1"/>
</dbReference>
<dbReference type="Pfam" id="PF13385">
    <property type="entry name" value="Laminin_G_3"/>
    <property type="match status" value="1"/>
</dbReference>
<dbReference type="NCBIfam" id="TIGR04131">
    <property type="entry name" value="Bac_Flav_CTERM"/>
    <property type="match status" value="1"/>
</dbReference>
<keyword evidence="6" id="KW-1185">Reference proteome</keyword>
<dbReference type="GO" id="GO:0004553">
    <property type="term" value="F:hydrolase activity, hydrolyzing O-glycosyl compounds"/>
    <property type="evidence" value="ECO:0007669"/>
    <property type="project" value="UniProtKB-ARBA"/>
</dbReference>
<dbReference type="OrthoDB" id="1652165at2"/>
<gene>
    <name evidence="5" type="ORF">IQ13_3017</name>
</gene>
<dbReference type="Pfam" id="PF13585">
    <property type="entry name" value="CHU_C"/>
    <property type="match status" value="1"/>
</dbReference>
<dbReference type="InterPro" id="IPR013320">
    <property type="entry name" value="ConA-like_dom_sf"/>
</dbReference>
<sequence>MKKNTLVILLLFALSLSSLAQSNSKKQTTTSAQTLACDNWLKTNAQFDAVQIGDLDITGNKLTVEAVFNRTAPYSGAYVYAGDIVSKHQDPTDCNYLLRPLSAEITTTNGYFITPLPPCALELNKTYHVAMVYDGTTLKFYRNGFLVTQVAATGNLIQNNHITTIGDFAPFLPGLPENLTGYINEVRIWNVARTQTQLQTYVNTSLPSPTTQTGLLAYYVFDNLLNKQGNPAWNGIIKGNATINATNTACNNFPLVNCVTTPPQFCTGSLGAPVVQVDFGSGSNPAAPLSSIVSGASTTHTYVSVTGNPATPTPIDGEYTITNNIPNNSAWFSGLSDHTSGDTNGYMAFYNSQQTAGQEFYKQVITNLCGETTYEFSAWVANCLNPAVLNGVDPDLTFRIEKTDGTLLALYNTGPIAETATFTWNRFGLFFTTGISETTVVVKIINNSVGGNAQPGNDLALDDISFRPCGPTIKSSLNASAQIDSVSVCEGSAVTLYGSLLSTGYNSPSYLWQVSTDNAVTWTTIPNSNAIQINYTMPIAGINKTYKFRLLYANGSNINSPSCRVITNLLTVTSTALPTGNLAVETVCPGQKPNITFTSTSASSPFSIVYNVNGKNYTQSNLSNNTGFLCAEAINNNSSITLVSITDNRNCLNTINNNASITFKALPQGGITDAEGCEGDSSFLRFTATAGSAPFAIKITDGTTTYTISNLNNNDKFAIPNTTNTITKTYFITELKENNGNNCTRISGFTNPSATLTVNKKPKSFFIPYTPTCLIDTTITINQATEANGLAGAGFYWGTGVITPNLFNPTLAGAGKHFIKYEYITDKGCRSLDSEAITVNALPVINAGEDIERCGISTIQLKATGANNYIWSPGSFLDNAFIANPVATVSLTTDFIVKGTDNIGCYSTDTMKVIISDNIAQKLFIANSFTPNSDGVNDCFGISHWGFVELTEFSIYNRWGQKIFSSNNSQKCWDGTFNGLQQPPGVYIYQIRAINGCGEINRKGFINLIR</sequence>
<dbReference type="AlphaFoldDB" id="A0A562SGE9"/>
<protein>
    <submittedName>
        <fullName evidence="5">Gliding motility-associated-like protein</fullName>
    </submittedName>
</protein>
<evidence type="ECO:0000313" key="6">
    <source>
        <dbReference type="Proteomes" id="UP000316167"/>
    </source>
</evidence>
<organism evidence="5 6">
    <name type="scientific">Lacibacter cauensis</name>
    <dbReference type="NCBI Taxonomy" id="510947"/>
    <lineage>
        <taxon>Bacteria</taxon>
        <taxon>Pseudomonadati</taxon>
        <taxon>Bacteroidota</taxon>
        <taxon>Chitinophagia</taxon>
        <taxon>Chitinophagales</taxon>
        <taxon>Chitinophagaceae</taxon>
        <taxon>Lacibacter</taxon>
    </lineage>
</organism>
<proteinExistence type="predicted"/>
<evidence type="ECO:0000313" key="5">
    <source>
        <dbReference type="EMBL" id="TWI80342.1"/>
    </source>
</evidence>
<dbReference type="InterPro" id="IPR026341">
    <property type="entry name" value="T9SS_type_B"/>
</dbReference>
<comment type="caution">
    <text evidence="5">The sequence shown here is derived from an EMBL/GenBank/DDBJ whole genome shotgun (WGS) entry which is preliminary data.</text>
</comment>
<dbReference type="InterPro" id="IPR006558">
    <property type="entry name" value="LamG-like"/>
</dbReference>
<name>A0A562SGE9_9BACT</name>
<reference evidence="5 6" key="1">
    <citation type="journal article" date="2015" name="Stand. Genomic Sci.">
        <title>Genomic Encyclopedia of Bacterial and Archaeal Type Strains, Phase III: the genomes of soil and plant-associated and newly described type strains.</title>
        <authorList>
            <person name="Whitman W.B."/>
            <person name="Woyke T."/>
            <person name="Klenk H.P."/>
            <person name="Zhou Y."/>
            <person name="Lilburn T.G."/>
            <person name="Beck B.J."/>
            <person name="De Vos P."/>
            <person name="Vandamme P."/>
            <person name="Eisen J.A."/>
            <person name="Garrity G."/>
            <person name="Hugenholtz P."/>
            <person name="Kyrpides N.C."/>
        </authorList>
    </citation>
    <scope>NUCLEOTIDE SEQUENCE [LARGE SCALE GENOMIC DNA]</scope>
    <source>
        <strain evidence="5 6">CGMCC 1.7271</strain>
    </source>
</reference>
<dbReference type="EMBL" id="VLLE01000005">
    <property type="protein sequence ID" value="TWI80342.1"/>
    <property type="molecule type" value="Genomic_DNA"/>
</dbReference>
<feature type="signal peptide" evidence="3">
    <location>
        <begin position="1"/>
        <end position="20"/>
    </location>
</feature>
<dbReference type="Gene3D" id="2.60.120.200">
    <property type="match status" value="1"/>
</dbReference>
<keyword evidence="2" id="KW-1015">Disulfide bond</keyword>
<feature type="chain" id="PRO_5022139126" evidence="3">
    <location>
        <begin position="21"/>
        <end position="1010"/>
    </location>
</feature>
<dbReference type="SMART" id="SM00560">
    <property type="entry name" value="LamGL"/>
    <property type="match status" value="1"/>
</dbReference>
<dbReference type="GO" id="GO:0005975">
    <property type="term" value="P:carbohydrate metabolic process"/>
    <property type="evidence" value="ECO:0007669"/>
    <property type="project" value="UniProtKB-ARBA"/>
</dbReference>
<evidence type="ECO:0000256" key="3">
    <source>
        <dbReference type="SAM" id="SignalP"/>
    </source>
</evidence>
<dbReference type="SUPFAM" id="SSF49899">
    <property type="entry name" value="Concanavalin A-like lectins/glucanases"/>
    <property type="match status" value="1"/>
</dbReference>
<evidence type="ECO:0000256" key="1">
    <source>
        <dbReference type="ARBA" id="ARBA00022729"/>
    </source>
</evidence>
<evidence type="ECO:0000259" key="4">
    <source>
        <dbReference type="SMART" id="SM00560"/>
    </source>
</evidence>
<evidence type="ECO:0000256" key="2">
    <source>
        <dbReference type="ARBA" id="ARBA00023157"/>
    </source>
</evidence>
<dbReference type="Proteomes" id="UP000316167">
    <property type="component" value="Unassembled WGS sequence"/>
</dbReference>